<feature type="transmembrane region" description="Helical" evidence="1">
    <location>
        <begin position="239"/>
        <end position="260"/>
    </location>
</feature>
<feature type="transmembrane region" description="Helical" evidence="1">
    <location>
        <begin position="210"/>
        <end position="227"/>
    </location>
</feature>
<reference evidence="2" key="1">
    <citation type="submission" date="2020-08" db="EMBL/GenBank/DDBJ databases">
        <authorList>
            <person name="Uke A."/>
            <person name="Chhe C."/>
            <person name="Baramee S."/>
            <person name="Kosugi A."/>
        </authorList>
    </citation>
    <scope>NUCLEOTIDE SEQUENCE</scope>
    <source>
        <strain evidence="2">DA-C8</strain>
    </source>
</reference>
<comment type="caution">
    <text evidence="2">The sequence shown here is derived from an EMBL/GenBank/DDBJ whole genome shotgun (WGS) entry which is preliminary data.</text>
</comment>
<dbReference type="AlphaFoldDB" id="A0A916QEM7"/>
<dbReference type="InterPro" id="IPR018710">
    <property type="entry name" value="DUF2232"/>
</dbReference>
<keyword evidence="3" id="KW-1185">Reference proteome</keyword>
<dbReference type="EMBL" id="BMAQ01000013">
    <property type="protein sequence ID" value="GFR38204.1"/>
    <property type="molecule type" value="Genomic_DNA"/>
</dbReference>
<sequence>MQEWARHPIFWSIMIILLGLTVLTPLQLITVHIAMVPIVMIAALAPKLPMAAVYIAAPAMLLMLLSGPAWPITAIVMAVMFVPGAAMGYMYRRGANAVASITAGVVGMIAVLLAILVSLTLAGINIQAEIRNMIMEQFQLFTQITGNPLFSEEALDAAISVAVRLLPLYIMVIAFYYAVITHVIARRLLNKLGVPAKAMPPVREWRLPKSLVWYYLAVLILELFTPVESGFYTLLLNVYPILLITFMVQGLAFYFAWAYYKGRSRALPIAAIVLCLLFPPAMQITSLVGLIDTAFPIRKFANR</sequence>
<protein>
    <submittedName>
        <fullName evidence="2">Membrane protein</fullName>
    </submittedName>
</protein>
<evidence type="ECO:0000313" key="2">
    <source>
        <dbReference type="EMBL" id="GFR38204.1"/>
    </source>
</evidence>
<accession>A0A916QEM7</accession>
<feature type="transmembrane region" description="Helical" evidence="1">
    <location>
        <begin position="103"/>
        <end position="126"/>
    </location>
</feature>
<keyword evidence="1" id="KW-1133">Transmembrane helix</keyword>
<reference evidence="2" key="2">
    <citation type="journal article" date="2021" name="Data Brief">
        <title>Draft genome sequence data of the facultative, thermophilic, xylanolytic bacterium Paenibacillus sp. strain DA-C8.</title>
        <authorList>
            <person name="Chhe C."/>
            <person name="Uke A."/>
            <person name="Baramee S."/>
            <person name="Ungkulpasvich U."/>
            <person name="Tachaapaikoon C."/>
            <person name="Pason P."/>
            <person name="Waeonukul R."/>
            <person name="Ratanakhanokchai K."/>
            <person name="Kosugi A."/>
        </authorList>
    </citation>
    <scope>NUCLEOTIDE SEQUENCE</scope>
    <source>
        <strain evidence="2">DA-C8</strain>
    </source>
</reference>
<evidence type="ECO:0000313" key="3">
    <source>
        <dbReference type="Proteomes" id="UP000654993"/>
    </source>
</evidence>
<evidence type="ECO:0000256" key="1">
    <source>
        <dbReference type="SAM" id="Phobius"/>
    </source>
</evidence>
<proteinExistence type="predicted"/>
<keyword evidence="1" id="KW-0472">Membrane</keyword>
<dbReference type="Proteomes" id="UP000654993">
    <property type="component" value="Unassembled WGS sequence"/>
</dbReference>
<feature type="transmembrane region" description="Helical" evidence="1">
    <location>
        <begin position="72"/>
        <end position="91"/>
    </location>
</feature>
<dbReference type="Pfam" id="PF09991">
    <property type="entry name" value="DUF2232"/>
    <property type="match status" value="1"/>
</dbReference>
<feature type="transmembrane region" description="Helical" evidence="1">
    <location>
        <begin position="267"/>
        <end position="291"/>
    </location>
</feature>
<dbReference type="PANTHER" id="PTHR41324">
    <property type="entry name" value="MEMBRANE PROTEIN-RELATED"/>
    <property type="match status" value="1"/>
</dbReference>
<organism evidence="2 3">
    <name type="scientific">Insulibacter thermoxylanivorax</name>
    <dbReference type="NCBI Taxonomy" id="2749268"/>
    <lineage>
        <taxon>Bacteria</taxon>
        <taxon>Bacillati</taxon>
        <taxon>Bacillota</taxon>
        <taxon>Bacilli</taxon>
        <taxon>Bacillales</taxon>
        <taxon>Paenibacillaceae</taxon>
        <taxon>Insulibacter</taxon>
    </lineage>
</organism>
<keyword evidence="1" id="KW-0812">Transmembrane</keyword>
<name>A0A916QEM7_9BACL</name>
<feature type="transmembrane region" description="Helical" evidence="1">
    <location>
        <begin position="12"/>
        <end position="36"/>
    </location>
</feature>
<gene>
    <name evidence="2" type="ORF">PRECH8_15000</name>
</gene>
<dbReference type="PANTHER" id="PTHR41324:SF1">
    <property type="entry name" value="DUF2232 DOMAIN-CONTAINING PROTEIN"/>
    <property type="match status" value="1"/>
</dbReference>
<feature type="transmembrane region" description="Helical" evidence="1">
    <location>
        <begin position="168"/>
        <end position="189"/>
    </location>
</feature>